<gene>
    <name evidence="2" type="ORF">NQ314_019756</name>
</gene>
<proteinExistence type="predicted"/>
<accession>A0AAV8WMD4</accession>
<dbReference type="GO" id="GO:0043565">
    <property type="term" value="F:sequence-specific DNA binding"/>
    <property type="evidence" value="ECO:0007669"/>
    <property type="project" value="TreeGrafter"/>
</dbReference>
<comment type="caution">
    <text evidence="2">The sequence shown here is derived from an EMBL/GenBank/DDBJ whole genome shotgun (WGS) entry which is preliminary data.</text>
</comment>
<dbReference type="InterPro" id="IPR052638">
    <property type="entry name" value="PiggyBac_TE-derived"/>
</dbReference>
<sequence length="115" mass="13328">MRYGGTGIIRENRLPRSCPLLGKKELQKKDRGYFENTISKTDAVVVAKWVDNSVVSIATNKYGVNPVTNVKRYSQKEKNTYKLVNQPYLYNKKIGGTDRMDQNIGQYRIQIRNRK</sequence>
<name>A0AAV8WMD4_9CUCU</name>
<dbReference type="PANTHER" id="PTHR47055:SF3">
    <property type="entry name" value="PHORBOL-ESTER_DAG-TYPE DOMAIN-CONTAINING PROTEIN"/>
    <property type="match status" value="1"/>
</dbReference>
<keyword evidence="3" id="KW-1185">Reference proteome</keyword>
<evidence type="ECO:0000259" key="1">
    <source>
        <dbReference type="Pfam" id="PF13843"/>
    </source>
</evidence>
<evidence type="ECO:0000313" key="2">
    <source>
        <dbReference type="EMBL" id="KAJ8927752.1"/>
    </source>
</evidence>
<dbReference type="EMBL" id="JANEYF010005532">
    <property type="protein sequence ID" value="KAJ8927752.1"/>
    <property type="molecule type" value="Genomic_DNA"/>
</dbReference>
<dbReference type="Pfam" id="PF13843">
    <property type="entry name" value="DDE_Tnp_1_7"/>
    <property type="match status" value="1"/>
</dbReference>
<feature type="domain" description="PiggyBac transposable element-derived protein" evidence="1">
    <location>
        <begin position="6"/>
        <end position="114"/>
    </location>
</feature>
<organism evidence="2 3">
    <name type="scientific">Rhamnusium bicolor</name>
    <dbReference type="NCBI Taxonomy" id="1586634"/>
    <lineage>
        <taxon>Eukaryota</taxon>
        <taxon>Metazoa</taxon>
        <taxon>Ecdysozoa</taxon>
        <taxon>Arthropoda</taxon>
        <taxon>Hexapoda</taxon>
        <taxon>Insecta</taxon>
        <taxon>Pterygota</taxon>
        <taxon>Neoptera</taxon>
        <taxon>Endopterygota</taxon>
        <taxon>Coleoptera</taxon>
        <taxon>Polyphaga</taxon>
        <taxon>Cucujiformia</taxon>
        <taxon>Chrysomeloidea</taxon>
        <taxon>Cerambycidae</taxon>
        <taxon>Lepturinae</taxon>
        <taxon>Rhagiini</taxon>
        <taxon>Rhamnusium</taxon>
    </lineage>
</organism>
<dbReference type="InterPro" id="IPR029526">
    <property type="entry name" value="PGBD"/>
</dbReference>
<evidence type="ECO:0000313" key="3">
    <source>
        <dbReference type="Proteomes" id="UP001162156"/>
    </source>
</evidence>
<reference evidence="2" key="1">
    <citation type="journal article" date="2023" name="Insect Mol. Biol.">
        <title>Genome sequencing provides insights into the evolution of gene families encoding plant cell wall-degrading enzymes in longhorned beetles.</title>
        <authorList>
            <person name="Shin N.R."/>
            <person name="Okamura Y."/>
            <person name="Kirsch R."/>
            <person name="Pauchet Y."/>
        </authorList>
    </citation>
    <scope>NUCLEOTIDE SEQUENCE</scope>
    <source>
        <strain evidence="2">RBIC_L_NR</strain>
    </source>
</reference>
<protein>
    <recommendedName>
        <fullName evidence="1">PiggyBac transposable element-derived protein domain-containing protein</fullName>
    </recommendedName>
</protein>
<dbReference type="PANTHER" id="PTHR47055">
    <property type="entry name" value="DDE_TNP_1_7 DOMAIN-CONTAINING PROTEIN"/>
    <property type="match status" value="1"/>
</dbReference>
<dbReference type="AlphaFoldDB" id="A0AAV8WMD4"/>
<dbReference type="Proteomes" id="UP001162156">
    <property type="component" value="Unassembled WGS sequence"/>
</dbReference>